<dbReference type="PROSITE" id="PS51502">
    <property type="entry name" value="S_R_A_B_BARREL"/>
    <property type="match status" value="1"/>
</dbReference>
<reference evidence="3 4" key="1">
    <citation type="journal article" date="2012" name="BMC Genomics">
        <title>Tools to kill: Genome of one of the most destructive plant pathogenic fungi Macrophomina phaseolina.</title>
        <authorList>
            <person name="Islam M.S."/>
            <person name="Haque M.S."/>
            <person name="Islam M.M."/>
            <person name="Emdad E.M."/>
            <person name="Halim A."/>
            <person name="Hossen Q.M.M."/>
            <person name="Hossain M.Z."/>
            <person name="Ahmed B."/>
            <person name="Rahim S."/>
            <person name="Rahman M.S."/>
            <person name="Alam M.M."/>
            <person name="Hou S."/>
            <person name="Wan X."/>
            <person name="Saito J.A."/>
            <person name="Alam M."/>
        </authorList>
    </citation>
    <scope>NUCLEOTIDE SEQUENCE [LARGE SCALE GENOMIC DNA]</scope>
    <source>
        <strain evidence="3 4">MS6</strain>
    </source>
</reference>
<evidence type="ECO:0000313" key="3">
    <source>
        <dbReference type="EMBL" id="EKG16593.1"/>
    </source>
</evidence>
<dbReference type="STRING" id="1126212.K2RPD9"/>
<dbReference type="InterPro" id="IPR011008">
    <property type="entry name" value="Dimeric_a/b-barrel"/>
</dbReference>
<feature type="domain" description="Stress-response A/B barrel" evidence="2">
    <location>
        <begin position="4"/>
        <end position="102"/>
    </location>
</feature>
<evidence type="ECO:0000259" key="2">
    <source>
        <dbReference type="PROSITE" id="PS51502"/>
    </source>
</evidence>
<dbReference type="SMART" id="SM00886">
    <property type="entry name" value="Dabb"/>
    <property type="match status" value="1"/>
</dbReference>
<dbReference type="eggNOG" id="ENOG502SQ1I">
    <property type="taxonomic scope" value="Eukaryota"/>
</dbReference>
<dbReference type="Pfam" id="PF07876">
    <property type="entry name" value="Dabb"/>
    <property type="match status" value="1"/>
</dbReference>
<dbReference type="OrthoDB" id="42919at2759"/>
<protein>
    <recommendedName>
        <fullName evidence="2">Stress-response A/B barrel domain-containing protein</fullName>
    </recommendedName>
</protein>
<proteinExistence type="predicted"/>
<dbReference type="InterPro" id="IPR044662">
    <property type="entry name" value="HS1/DABB1-like"/>
</dbReference>
<dbReference type="InterPro" id="IPR013097">
    <property type="entry name" value="Dabb"/>
</dbReference>
<comment type="subunit">
    <text evidence="1">Homodimer.</text>
</comment>
<name>K2RPD9_MACPH</name>
<dbReference type="SUPFAM" id="SSF54909">
    <property type="entry name" value="Dimeric alpha+beta barrel"/>
    <property type="match status" value="1"/>
</dbReference>
<dbReference type="PANTHER" id="PTHR33178:SF17">
    <property type="entry name" value="STRESS-RESPONSE A_B BARREL DOMAIN-CONTAINING PROTEIN"/>
    <property type="match status" value="1"/>
</dbReference>
<dbReference type="Proteomes" id="UP000007129">
    <property type="component" value="Unassembled WGS sequence"/>
</dbReference>
<dbReference type="AlphaFoldDB" id="K2RPD9"/>
<dbReference type="InParanoid" id="K2RPD9"/>
<evidence type="ECO:0000313" key="4">
    <source>
        <dbReference type="Proteomes" id="UP000007129"/>
    </source>
</evidence>
<gene>
    <name evidence="3" type="ORF">MPH_06174</name>
</gene>
<comment type="caution">
    <text evidence="3">The sequence shown here is derived from an EMBL/GenBank/DDBJ whole genome shotgun (WGS) entry which is preliminary data.</text>
</comment>
<accession>K2RPD9</accession>
<dbReference type="HOGENOM" id="CLU_139329_0_0_1"/>
<dbReference type="PANTHER" id="PTHR33178">
    <property type="match status" value="1"/>
</dbReference>
<sequence length="131" mass="14951">MMTLIHIVLFKFRSDVSDEHKATFIRELKKLKDLPSVKDGRLIVGGPSVSEPIESSKGFQFALVSYHRDRAALKEYQVSQEHQWVTSTYLFPYKEDITRFDFEVAPEDEHLVEHIASGIVGGKVDEGSQKL</sequence>
<organism evidence="3 4">
    <name type="scientific">Macrophomina phaseolina (strain MS6)</name>
    <name type="common">Charcoal rot fungus</name>
    <dbReference type="NCBI Taxonomy" id="1126212"/>
    <lineage>
        <taxon>Eukaryota</taxon>
        <taxon>Fungi</taxon>
        <taxon>Dikarya</taxon>
        <taxon>Ascomycota</taxon>
        <taxon>Pezizomycotina</taxon>
        <taxon>Dothideomycetes</taxon>
        <taxon>Dothideomycetes incertae sedis</taxon>
        <taxon>Botryosphaeriales</taxon>
        <taxon>Botryosphaeriaceae</taxon>
        <taxon>Macrophomina</taxon>
    </lineage>
</organism>
<evidence type="ECO:0000256" key="1">
    <source>
        <dbReference type="ARBA" id="ARBA00011738"/>
    </source>
</evidence>
<dbReference type="EMBL" id="AHHD01000266">
    <property type="protein sequence ID" value="EKG16593.1"/>
    <property type="molecule type" value="Genomic_DNA"/>
</dbReference>
<dbReference type="VEuPathDB" id="FungiDB:MPH_06174"/>
<dbReference type="Gene3D" id="3.30.70.100">
    <property type="match status" value="1"/>
</dbReference>